<dbReference type="GO" id="GO:0006515">
    <property type="term" value="P:protein quality control for misfolded or incompletely synthesized proteins"/>
    <property type="evidence" value="ECO:0007669"/>
    <property type="project" value="TreeGrafter"/>
</dbReference>
<dbReference type="PANTHER" id="PTHR43718:SF2">
    <property type="entry name" value="LON PROTEASE HOMOLOG, MITOCHONDRIAL"/>
    <property type="match status" value="1"/>
</dbReference>
<dbReference type="GO" id="GO:0004176">
    <property type="term" value="F:ATP-dependent peptidase activity"/>
    <property type="evidence" value="ECO:0007669"/>
    <property type="project" value="InterPro"/>
</dbReference>
<dbReference type="InterPro" id="IPR027065">
    <property type="entry name" value="Lon_Prtase"/>
</dbReference>
<organism evidence="3 4">
    <name type="scientific">Methylobacterium dankookense</name>
    <dbReference type="NCBI Taxonomy" id="560405"/>
    <lineage>
        <taxon>Bacteria</taxon>
        <taxon>Pseudomonadati</taxon>
        <taxon>Pseudomonadota</taxon>
        <taxon>Alphaproteobacteria</taxon>
        <taxon>Hyphomicrobiales</taxon>
        <taxon>Methylobacteriaceae</taxon>
        <taxon>Methylobacterium</taxon>
    </lineage>
</organism>
<evidence type="ECO:0000259" key="1">
    <source>
        <dbReference type="Pfam" id="PF00004"/>
    </source>
</evidence>
<keyword evidence="5" id="KW-1185">Reference proteome</keyword>
<proteinExistence type="predicted"/>
<dbReference type="InterPro" id="IPR003959">
    <property type="entry name" value="ATPase_AAA_core"/>
</dbReference>
<reference evidence="2" key="2">
    <citation type="journal article" date="2021" name="Front. Microbiol.">
        <title>Comprehensive Comparative Genomics and Phenotyping of Methylobacterium Species.</title>
        <authorList>
            <person name="Alessa O."/>
            <person name="Ogura Y."/>
            <person name="Fujitani Y."/>
            <person name="Takami H."/>
            <person name="Hayashi T."/>
            <person name="Sahin N."/>
            <person name="Tani A."/>
        </authorList>
    </citation>
    <scope>NUCLEOTIDE SEQUENCE</scope>
    <source>
        <strain evidence="2">DSM 22415</strain>
    </source>
</reference>
<keyword evidence="3" id="KW-0378">Hydrolase</keyword>
<keyword evidence="3" id="KW-0645">Protease</keyword>
<dbReference type="GO" id="GO:0005524">
    <property type="term" value="F:ATP binding"/>
    <property type="evidence" value="ECO:0007669"/>
    <property type="project" value="InterPro"/>
</dbReference>
<dbReference type="EC" id="3.4.21.53" evidence="3"/>
<name>A0A564G074_9HYPH</name>
<evidence type="ECO:0000313" key="3">
    <source>
        <dbReference type="EMBL" id="VUF13031.1"/>
    </source>
</evidence>
<dbReference type="GO" id="GO:0016887">
    <property type="term" value="F:ATP hydrolysis activity"/>
    <property type="evidence" value="ECO:0007669"/>
    <property type="project" value="InterPro"/>
</dbReference>
<evidence type="ECO:0000313" key="5">
    <source>
        <dbReference type="Proteomes" id="UP001055303"/>
    </source>
</evidence>
<evidence type="ECO:0000313" key="4">
    <source>
        <dbReference type="Proteomes" id="UP000401717"/>
    </source>
</evidence>
<dbReference type="OrthoDB" id="5297432at2"/>
<dbReference type="EMBL" id="BPQI01000004">
    <property type="protein sequence ID" value="GJD54336.1"/>
    <property type="molecule type" value="Genomic_DNA"/>
</dbReference>
<evidence type="ECO:0000313" key="2">
    <source>
        <dbReference type="EMBL" id="GJD54336.1"/>
    </source>
</evidence>
<feature type="domain" description="ATPase AAA-type core" evidence="1">
    <location>
        <begin position="356"/>
        <end position="491"/>
    </location>
</feature>
<dbReference type="AlphaFoldDB" id="A0A564G074"/>
<accession>A0A564G074</accession>
<sequence length="567" mass="61868">MTTTARRAALAAVMKNLRSYTKPRWPKPGEKPHNTIELLSGAEFEGGDVVRDIGMYLSPMLEPSWPHKVPKRLLTIMKGLRAEPSLARLRQLEDAAQTVLDEADAGRSPVLAQTIAVVEDLVDRSLVYAAALGCQRAAMRCAVLAFRHWRGRPTSFANPVTHGLMLSMLDYLHSADLHVAPADVRGYVQESRHMQIWQADGDARRLTYLLTLVQDAIDTPEAGASAPDDPEDRAAIAEDRAGIVRQAPPVTETRPEDGVLWFNEDGQTYTGADLPLAPGMVVIGDVSHVKKSGKLDTDPVKEAEPIIGKRLPLVAPPADLGAARAELLGEFPHAERIVDRLLRPQASRDSVGNPPVLIWGPPGGGKTRFARRYGEVMGLQPGVLSMAGLTDALPITGTPRGWSSANFGILVRELLRTKIANPLIVVDEGDKIGASRHNGNAADALMNLLSPETSARYRDVYLQADVDGSRVQWIITANTLDTIPKPLLDRCLVLRLEEPGPEHLRTLATSILQDVRTDRGLDELWAPPFDGVEWSALEANWAKGGSLRALRRLVETVLDAREAGLRQ</sequence>
<dbReference type="PANTHER" id="PTHR43718">
    <property type="entry name" value="LON PROTEASE"/>
    <property type="match status" value="1"/>
</dbReference>
<dbReference type="Gene3D" id="3.40.50.300">
    <property type="entry name" value="P-loop containing nucleotide triphosphate hydrolases"/>
    <property type="match status" value="1"/>
</dbReference>
<protein>
    <submittedName>
        <fullName evidence="3">Lon protease</fullName>
        <ecNumber evidence="3">3.4.21.53</ecNumber>
    </submittedName>
</protein>
<dbReference type="Pfam" id="PF00004">
    <property type="entry name" value="AAA"/>
    <property type="match status" value="1"/>
</dbReference>
<dbReference type="InterPro" id="IPR027417">
    <property type="entry name" value="P-loop_NTPase"/>
</dbReference>
<reference evidence="3 4" key="1">
    <citation type="submission" date="2019-06" db="EMBL/GenBank/DDBJ databases">
        <authorList>
            <person name="Rodrigo-Torres L."/>
            <person name="Arahal R. D."/>
            <person name="Lucena T."/>
        </authorList>
    </citation>
    <scope>NUCLEOTIDE SEQUENCE [LARGE SCALE GENOMIC DNA]</scope>
    <source>
        <strain evidence="3 4">SW08-7</strain>
    </source>
</reference>
<dbReference type="SUPFAM" id="SSF52540">
    <property type="entry name" value="P-loop containing nucleoside triphosphate hydrolases"/>
    <property type="match status" value="1"/>
</dbReference>
<reference evidence="2" key="3">
    <citation type="submission" date="2021-08" db="EMBL/GenBank/DDBJ databases">
        <authorList>
            <person name="Tani A."/>
            <person name="Ola A."/>
            <person name="Ogura Y."/>
            <person name="Katsura K."/>
            <person name="Hayashi T."/>
        </authorList>
    </citation>
    <scope>NUCLEOTIDE SEQUENCE</scope>
    <source>
        <strain evidence="2">DSM 22415</strain>
    </source>
</reference>
<dbReference type="Proteomes" id="UP001055303">
    <property type="component" value="Unassembled WGS sequence"/>
</dbReference>
<dbReference type="GO" id="GO:0004252">
    <property type="term" value="F:serine-type endopeptidase activity"/>
    <property type="evidence" value="ECO:0007669"/>
    <property type="project" value="UniProtKB-EC"/>
</dbReference>
<dbReference type="EMBL" id="CABFVH010000015">
    <property type="protein sequence ID" value="VUF13031.1"/>
    <property type="molecule type" value="Genomic_DNA"/>
</dbReference>
<gene>
    <name evidence="3" type="primary">lon_2</name>
    <name evidence="2" type="synonym">lon_1</name>
    <name evidence="2" type="ORF">IFDJLNFL_0207</name>
    <name evidence="3" type="ORF">MTDSW087_02729</name>
</gene>
<dbReference type="Proteomes" id="UP000401717">
    <property type="component" value="Unassembled WGS sequence"/>
</dbReference>